<reference evidence="2 3" key="1">
    <citation type="journal article" date="2017" name="BMC Genomics">
        <title>Comparative genomic and phylogenomic analyses of the Bifidobacteriaceae family.</title>
        <authorList>
            <person name="Lugli G.A."/>
            <person name="Milani C."/>
            <person name="Turroni F."/>
            <person name="Duranti S."/>
            <person name="Mancabelli L."/>
            <person name="Mangifesta M."/>
            <person name="Ferrario C."/>
            <person name="Modesto M."/>
            <person name="Mattarelli P."/>
            <person name="Jiri K."/>
            <person name="van Sinderen D."/>
            <person name="Ventura M."/>
        </authorList>
    </citation>
    <scope>NUCLEOTIDE SEQUENCE [LARGE SCALE GENOMIC DNA]</scope>
    <source>
        <strain evidence="2 3">DSM 100216</strain>
    </source>
</reference>
<evidence type="ECO:0000256" key="1">
    <source>
        <dbReference type="SAM" id="MobiDB-lite"/>
    </source>
</evidence>
<evidence type="ECO:0000313" key="2">
    <source>
        <dbReference type="EMBL" id="OZG68291.1"/>
    </source>
</evidence>
<protein>
    <submittedName>
        <fullName evidence="2">Uncharacterized protein</fullName>
    </submittedName>
</protein>
<dbReference type="AlphaFoldDB" id="A0A261GA31"/>
<sequence>MPRHWNGRRKRPPPRDDPVEDARRDRLWERLLCALLVLLLTLTGSYAAACLITWTVFTLST</sequence>
<accession>A0A261GA31</accession>
<dbReference type="EMBL" id="MWWZ01000006">
    <property type="protein sequence ID" value="OZG68291.1"/>
    <property type="molecule type" value="Genomic_DNA"/>
</dbReference>
<comment type="caution">
    <text evidence="2">The sequence shown here is derived from an EMBL/GenBank/DDBJ whole genome shotgun (WGS) entry which is preliminary data.</text>
</comment>
<name>A0A261GA31_9BIFI</name>
<proteinExistence type="predicted"/>
<feature type="compositionally biased region" description="Basic residues" evidence="1">
    <location>
        <begin position="1"/>
        <end position="12"/>
    </location>
</feature>
<feature type="region of interest" description="Disordered" evidence="1">
    <location>
        <begin position="1"/>
        <end position="21"/>
    </location>
</feature>
<evidence type="ECO:0000313" key="3">
    <source>
        <dbReference type="Proteomes" id="UP000216057"/>
    </source>
</evidence>
<dbReference type="Proteomes" id="UP000216057">
    <property type="component" value="Unassembled WGS sequence"/>
</dbReference>
<organism evidence="2 3">
    <name type="scientific">Bifidobacterium eulemuris</name>
    <dbReference type="NCBI Taxonomy" id="1765219"/>
    <lineage>
        <taxon>Bacteria</taxon>
        <taxon>Bacillati</taxon>
        <taxon>Actinomycetota</taxon>
        <taxon>Actinomycetes</taxon>
        <taxon>Bifidobacteriales</taxon>
        <taxon>Bifidobacteriaceae</taxon>
        <taxon>Bifidobacterium</taxon>
    </lineage>
</organism>
<gene>
    <name evidence="2" type="ORF">BEUL_1304</name>
</gene>